<feature type="region of interest" description="Disordered" evidence="1">
    <location>
        <begin position="289"/>
        <end position="315"/>
    </location>
</feature>
<reference evidence="2 3" key="1">
    <citation type="submission" date="2020-08" db="EMBL/GenBank/DDBJ databases">
        <title>Aphidius gifuensis genome sequencing and assembly.</title>
        <authorList>
            <person name="Du Z."/>
        </authorList>
    </citation>
    <scope>NUCLEOTIDE SEQUENCE [LARGE SCALE GENOMIC DNA]</scope>
    <source>
        <strain evidence="2">YNYX2018</strain>
        <tissue evidence="2">Adults</tissue>
    </source>
</reference>
<feature type="compositionally biased region" description="Basic and acidic residues" evidence="1">
    <location>
        <begin position="290"/>
        <end position="315"/>
    </location>
</feature>
<feature type="region of interest" description="Disordered" evidence="1">
    <location>
        <begin position="155"/>
        <end position="182"/>
    </location>
</feature>
<sequence length="315" mass="36276">MAEDKFALIKWTKGDDAGSYTVGININHIKNFDLKKFNDDIYEVDKTFAIEWHDTKKEPLGGWLVYEGIENNDIDTQPTRPVNLATKLDAIANENKTIPLESIKDLAMKSLNNKRKSEAVETQEKISNDQYVTKKDLHDVLNSFFSGLNQKTLKRQKTSSDTDIDSDDEYKSNPGTSKTISNNNKEVKMIGSGENKYPIPRAKWDIAKLQPTFTRMSWHLVMASFDENILLKSNYQGGRSKKKKIEEDNKLEKLDRNKMNAIKETVKLHFKEKFNDSIFGTNVNTRLSQLRHDAHKPQQLEKKNQKKMTDTDESL</sequence>
<dbReference type="OrthoDB" id="7700372at2759"/>
<dbReference type="Gene3D" id="1.10.10.2590">
    <property type="entry name" value="BEN domain"/>
    <property type="match status" value="1"/>
</dbReference>
<gene>
    <name evidence="2" type="ORF">HCN44_007219</name>
</gene>
<proteinExistence type="predicted"/>
<evidence type="ECO:0000313" key="2">
    <source>
        <dbReference type="EMBL" id="KAF7988909.1"/>
    </source>
</evidence>
<feature type="compositionally biased region" description="Polar residues" evidence="1">
    <location>
        <begin position="173"/>
        <end position="182"/>
    </location>
</feature>
<keyword evidence="3" id="KW-1185">Reference proteome</keyword>
<name>A0A835CMX5_APHGI</name>
<comment type="caution">
    <text evidence="2">The sequence shown here is derived from an EMBL/GenBank/DDBJ whole genome shotgun (WGS) entry which is preliminary data.</text>
</comment>
<dbReference type="AlphaFoldDB" id="A0A835CMX5"/>
<evidence type="ECO:0008006" key="4">
    <source>
        <dbReference type="Google" id="ProtNLM"/>
    </source>
</evidence>
<protein>
    <recommendedName>
        <fullName evidence="4">BEN domain-containing protein</fullName>
    </recommendedName>
</protein>
<organism evidence="2 3">
    <name type="scientific">Aphidius gifuensis</name>
    <name type="common">Parasitoid wasp</name>
    <dbReference type="NCBI Taxonomy" id="684658"/>
    <lineage>
        <taxon>Eukaryota</taxon>
        <taxon>Metazoa</taxon>
        <taxon>Ecdysozoa</taxon>
        <taxon>Arthropoda</taxon>
        <taxon>Hexapoda</taxon>
        <taxon>Insecta</taxon>
        <taxon>Pterygota</taxon>
        <taxon>Neoptera</taxon>
        <taxon>Endopterygota</taxon>
        <taxon>Hymenoptera</taxon>
        <taxon>Apocrita</taxon>
        <taxon>Ichneumonoidea</taxon>
        <taxon>Braconidae</taxon>
        <taxon>Aphidiinae</taxon>
        <taxon>Aphidius</taxon>
    </lineage>
</organism>
<evidence type="ECO:0000313" key="3">
    <source>
        <dbReference type="Proteomes" id="UP000639338"/>
    </source>
</evidence>
<evidence type="ECO:0000256" key="1">
    <source>
        <dbReference type="SAM" id="MobiDB-lite"/>
    </source>
</evidence>
<dbReference type="EMBL" id="JACMRX010000005">
    <property type="protein sequence ID" value="KAF7988909.1"/>
    <property type="molecule type" value="Genomic_DNA"/>
</dbReference>
<accession>A0A835CMX5</accession>
<dbReference type="Proteomes" id="UP000639338">
    <property type="component" value="Unassembled WGS sequence"/>
</dbReference>